<dbReference type="InterPro" id="IPR052894">
    <property type="entry name" value="AsmA-related"/>
</dbReference>
<feature type="domain" description="AsmA" evidence="2">
    <location>
        <begin position="1"/>
        <end position="640"/>
    </location>
</feature>
<dbReference type="KEGG" id="bgv:CAL12_21995"/>
<feature type="compositionally biased region" description="Polar residues" evidence="1">
    <location>
        <begin position="441"/>
        <end position="452"/>
    </location>
</feature>
<reference evidence="3 4" key="1">
    <citation type="submission" date="2017-05" db="EMBL/GenBank/DDBJ databases">
        <title>Complete and WGS of Bordetella genogroups.</title>
        <authorList>
            <person name="Spilker T."/>
            <person name="LiPuma J."/>
        </authorList>
    </citation>
    <scope>NUCLEOTIDE SEQUENCE [LARGE SCALE GENOMIC DNA]</scope>
    <source>
        <strain evidence="3 4">AU19157</strain>
    </source>
</reference>
<feature type="compositionally biased region" description="Polar residues" evidence="1">
    <location>
        <begin position="244"/>
        <end position="255"/>
    </location>
</feature>
<dbReference type="AlphaFoldDB" id="A0A1W6YQ71"/>
<evidence type="ECO:0000259" key="2">
    <source>
        <dbReference type="Pfam" id="PF05170"/>
    </source>
</evidence>
<dbReference type="GO" id="GO:0005886">
    <property type="term" value="C:plasma membrane"/>
    <property type="evidence" value="ECO:0007669"/>
    <property type="project" value="TreeGrafter"/>
</dbReference>
<evidence type="ECO:0000313" key="3">
    <source>
        <dbReference type="EMBL" id="ARP83225.1"/>
    </source>
</evidence>
<accession>A0A1W6YQ71</accession>
<feature type="region of interest" description="Disordered" evidence="1">
    <location>
        <begin position="742"/>
        <end position="763"/>
    </location>
</feature>
<feature type="region of interest" description="Disordered" evidence="1">
    <location>
        <begin position="211"/>
        <end position="255"/>
    </location>
</feature>
<dbReference type="PANTHER" id="PTHR30441:SF9">
    <property type="entry name" value="ASMA FAMILY PROTEIN YHJG"/>
    <property type="match status" value="1"/>
</dbReference>
<gene>
    <name evidence="3" type="ORF">CAL12_21995</name>
</gene>
<feature type="compositionally biased region" description="Low complexity" evidence="1">
    <location>
        <begin position="221"/>
        <end position="243"/>
    </location>
</feature>
<proteinExistence type="predicted"/>
<evidence type="ECO:0000256" key="1">
    <source>
        <dbReference type="SAM" id="MobiDB-lite"/>
    </source>
</evidence>
<organism evidence="3 4">
    <name type="scientific">Bordetella genomosp. 8</name>
    <dbReference type="NCBI Taxonomy" id="1416806"/>
    <lineage>
        <taxon>Bacteria</taxon>
        <taxon>Pseudomonadati</taxon>
        <taxon>Pseudomonadota</taxon>
        <taxon>Betaproteobacteria</taxon>
        <taxon>Burkholderiales</taxon>
        <taxon>Alcaligenaceae</taxon>
        <taxon>Bordetella</taxon>
    </lineage>
</organism>
<dbReference type="InterPro" id="IPR007844">
    <property type="entry name" value="AsmA"/>
</dbReference>
<evidence type="ECO:0000313" key="4">
    <source>
        <dbReference type="Proteomes" id="UP000194151"/>
    </source>
</evidence>
<dbReference type="GO" id="GO:0090313">
    <property type="term" value="P:regulation of protein targeting to membrane"/>
    <property type="evidence" value="ECO:0007669"/>
    <property type="project" value="TreeGrafter"/>
</dbReference>
<dbReference type="Proteomes" id="UP000194151">
    <property type="component" value="Chromosome"/>
</dbReference>
<protein>
    <submittedName>
        <fullName evidence="3">AsmA family protein</fullName>
    </submittedName>
</protein>
<dbReference type="STRING" id="1416806.CAL12_21995"/>
<dbReference type="RefSeq" id="WP_086066563.1">
    <property type="nucleotide sequence ID" value="NZ_CP021108.1"/>
</dbReference>
<dbReference type="EMBL" id="CP021108">
    <property type="protein sequence ID" value="ARP83225.1"/>
    <property type="molecule type" value="Genomic_DNA"/>
</dbReference>
<sequence>MARRNKILAGIAAALILILAAVVVFLATLDANRFKPFVEEKATAALGRQVAINGDLRLEWRRPEDEHGWRAWIPWAQLTAGDISVANTDWGKAPKFATLKQLQFQVGLLPLLTHRVALRHIQLGEPAVNLERLADGRANWEFQPQQDQDKDADKQPSAWTLDVREIAFDKGTVAYLDATRQADVQVVVDPLGKPISIANLAGAQIAGDLSGQKRAAGKSDAQPAQADGKGQAAQGGQAGQSGQSNTADQSGQPSANDAYVFGWQAKGKYKGLPVDAQGKVGGVLALQDSDKPFPLEVKAALGHTKASAVGTLTNPTHLGALDLRLTLSGASMADLYPLIGVALPDTPPYSTDGRLVGRLNEPQGAVYEYRGFNGKVGDSDIHGDLTFTDSKPRPRLQGQFTSNLLRFADLGPLVGADTGKGSGGKANSDSAKVAKAERASGQATDSGKTPSDQPADKALPVQEFRTDRWNAMDADVSLMAKRIVQTADLPVTDLQVRAVMQNGALALTPLRFGLAGGTLDADIHLDGSKKPMPGRAKISARRLQLPKLFPKVESMKRSLGELNGDVALSGTGNSVAALLATANGETKLLVNDGVISASLMELAGLNVGNYIVARLFGDQEVPINCAAADVKVKDGLATPDLFVFDTENAVINIDGSVNFKTEAIDLDITPHSKGLRIISLRSPLYVDGTLKNPKAGVKVAPLLARGAGMVALGAVLTPAAGLLALIVPSNSSAENQCSTLLHQMQQPPKAPPPKPAAKARQGR</sequence>
<dbReference type="Pfam" id="PF05170">
    <property type="entry name" value="AsmA"/>
    <property type="match status" value="1"/>
</dbReference>
<dbReference type="PANTHER" id="PTHR30441">
    <property type="entry name" value="DUF748 DOMAIN-CONTAINING PROTEIN"/>
    <property type="match status" value="1"/>
</dbReference>
<keyword evidence="4" id="KW-1185">Reference proteome</keyword>
<dbReference type="OrthoDB" id="5749006at2"/>
<feature type="region of interest" description="Disordered" evidence="1">
    <location>
        <begin position="417"/>
        <end position="458"/>
    </location>
</feature>
<name>A0A1W6YQ71_9BORD</name>